<gene>
    <name evidence="3" type="ORF">Pfra01_000449800</name>
</gene>
<proteinExistence type="predicted"/>
<sequence>MSPSQASSDDFPLLTGSRNFDVWKTRVTASLDGKHLLGFVTKKDCNGVSDDEEDSDGSSDSSNMSDVEDPPKTSTPADYDSEAVDYEANADGYDTASNEHGKNGSTPSPPSPICSFSERKSKRRVEKERPAPMSTRRLRRMEAQTKAFLMKTMDDTHIRLVKNLTSAYDIFQAICKKYEGAAFYGDPYFMQHFLMETKYEEGSNVNEFFLVQEDAMRAASKATESVLTDSQKSLYLFHSMPASWKDDLRTWKGNRKAPLKVDEPRRSAHLLHPQGPHHGMCPTTKFAATAKSHAITSVSAVGCKRTSEMVLLRQELSYQQTASSVVFLPTDPTPTNDVAQTQAVGMDHGRKAVEVGTVVVVVATTAATAIPRGNKSRVVKRAGTLKLAVTRHILPLPQWSNQFPLAISLTAQANTSFGSNWTVDSGCTSHVTQHAEWFTSKAPAAGTITVGGKSEIPIEGCGDVQLHMADSKGGQRQLLLRDVLCAHQLQYNLLSVAALSSTISASPSSAQFARWCVRHEGEQSVSDCQFSLSPERGGPGQLGPVTSKLYQFTAKPVQKQEAHVAASGKPTAVMLLHKRLGHPKIRLLQALTKDQASKGLEVTTVVP</sequence>
<evidence type="ECO:0000313" key="4">
    <source>
        <dbReference type="Proteomes" id="UP001165121"/>
    </source>
</evidence>
<evidence type="ECO:0000256" key="1">
    <source>
        <dbReference type="SAM" id="MobiDB-lite"/>
    </source>
</evidence>
<feature type="region of interest" description="Disordered" evidence="1">
    <location>
        <begin position="39"/>
        <end position="80"/>
    </location>
</feature>
<comment type="caution">
    <text evidence="3">The sequence shown here is derived from an EMBL/GenBank/DDBJ whole genome shotgun (WGS) entry which is preliminary data.</text>
</comment>
<protein>
    <submittedName>
        <fullName evidence="3">Unnamed protein product</fullName>
    </submittedName>
</protein>
<accession>A0A9W6U3R1</accession>
<dbReference type="Pfam" id="PF14223">
    <property type="entry name" value="Retrotran_gag_2"/>
    <property type="match status" value="1"/>
</dbReference>
<organism evidence="3 4">
    <name type="scientific">Phytophthora fragariaefolia</name>
    <dbReference type="NCBI Taxonomy" id="1490495"/>
    <lineage>
        <taxon>Eukaryota</taxon>
        <taxon>Sar</taxon>
        <taxon>Stramenopiles</taxon>
        <taxon>Oomycota</taxon>
        <taxon>Peronosporomycetes</taxon>
        <taxon>Peronosporales</taxon>
        <taxon>Peronosporaceae</taxon>
        <taxon>Phytophthora</taxon>
    </lineage>
</organism>
<keyword evidence="4" id="KW-1185">Reference proteome</keyword>
<dbReference type="OrthoDB" id="124514at2759"/>
<dbReference type="InterPro" id="IPR054722">
    <property type="entry name" value="PolX-like_BBD"/>
</dbReference>
<name>A0A9W6U3R1_9STRA</name>
<dbReference type="AlphaFoldDB" id="A0A9W6U3R1"/>
<dbReference type="Proteomes" id="UP001165121">
    <property type="component" value="Unassembled WGS sequence"/>
</dbReference>
<dbReference type="EMBL" id="BSXT01000352">
    <property type="protein sequence ID" value="GMF25286.1"/>
    <property type="molecule type" value="Genomic_DNA"/>
</dbReference>
<feature type="region of interest" description="Disordered" evidence="1">
    <location>
        <begin position="92"/>
        <end position="133"/>
    </location>
</feature>
<evidence type="ECO:0000313" key="3">
    <source>
        <dbReference type="EMBL" id="GMF25286.1"/>
    </source>
</evidence>
<dbReference type="Pfam" id="PF22936">
    <property type="entry name" value="Pol_BBD"/>
    <property type="match status" value="1"/>
</dbReference>
<reference evidence="3" key="1">
    <citation type="submission" date="2023-04" db="EMBL/GenBank/DDBJ databases">
        <title>Phytophthora fragariaefolia NBRC 109709.</title>
        <authorList>
            <person name="Ichikawa N."/>
            <person name="Sato H."/>
            <person name="Tonouchi N."/>
        </authorList>
    </citation>
    <scope>NUCLEOTIDE SEQUENCE</scope>
    <source>
        <strain evidence="3">NBRC 109709</strain>
    </source>
</reference>
<evidence type="ECO:0000259" key="2">
    <source>
        <dbReference type="Pfam" id="PF22936"/>
    </source>
</evidence>
<feature type="domain" description="Retrovirus-related Pol polyprotein from transposon TNT 1-94-like beta-barrel" evidence="2">
    <location>
        <begin position="421"/>
        <end position="500"/>
    </location>
</feature>